<name>A0A7I8I9X9_SPIIN</name>
<feature type="compositionally biased region" description="Low complexity" evidence="1">
    <location>
        <begin position="7"/>
        <end position="16"/>
    </location>
</feature>
<evidence type="ECO:0000313" key="4">
    <source>
        <dbReference type="Proteomes" id="UP000663760"/>
    </source>
</evidence>
<gene>
    <name evidence="2" type="ORF">SI7747_01000321</name>
    <name evidence="3" type="ORF">SI8410_01000393</name>
</gene>
<proteinExistence type="predicted"/>
<organism evidence="2">
    <name type="scientific">Spirodela intermedia</name>
    <name type="common">Intermediate duckweed</name>
    <dbReference type="NCBI Taxonomy" id="51605"/>
    <lineage>
        <taxon>Eukaryota</taxon>
        <taxon>Viridiplantae</taxon>
        <taxon>Streptophyta</taxon>
        <taxon>Embryophyta</taxon>
        <taxon>Tracheophyta</taxon>
        <taxon>Spermatophyta</taxon>
        <taxon>Magnoliopsida</taxon>
        <taxon>Liliopsida</taxon>
        <taxon>Araceae</taxon>
        <taxon>Lemnoideae</taxon>
        <taxon>Spirodela</taxon>
    </lineage>
</organism>
<feature type="compositionally biased region" description="Basic and acidic residues" evidence="1">
    <location>
        <begin position="19"/>
        <end position="35"/>
    </location>
</feature>
<protein>
    <submittedName>
        <fullName evidence="2">Uncharacterized protein</fullName>
    </submittedName>
</protein>
<dbReference type="AlphaFoldDB" id="A0A7I8I9X9"/>
<evidence type="ECO:0000313" key="2">
    <source>
        <dbReference type="EMBL" id="CAA2613916.1"/>
    </source>
</evidence>
<dbReference type="EMBL" id="LR743588">
    <property type="protein sequence ID" value="CAA2613916.1"/>
    <property type="molecule type" value="Genomic_DNA"/>
</dbReference>
<reference evidence="2" key="1">
    <citation type="submission" date="2019-12" db="EMBL/GenBank/DDBJ databases">
        <authorList>
            <person name="Scholz U."/>
            <person name="Mascher M."/>
            <person name="Fiebig A."/>
        </authorList>
    </citation>
    <scope>NUCLEOTIDE SEQUENCE</scope>
</reference>
<evidence type="ECO:0000313" key="3">
    <source>
        <dbReference type="EMBL" id="CAA7388091.1"/>
    </source>
</evidence>
<evidence type="ECO:0000256" key="1">
    <source>
        <dbReference type="SAM" id="MobiDB-lite"/>
    </source>
</evidence>
<dbReference type="EMBL" id="LR746264">
    <property type="protein sequence ID" value="CAA7388091.1"/>
    <property type="molecule type" value="Genomic_DNA"/>
</dbReference>
<keyword evidence="4" id="KW-1185">Reference proteome</keyword>
<sequence>MERKGEGSAAEAGMAMVIDGRRRENKGGQEEEKRGRSSSRRGPAGSSDQPKPGRRDQTIR</sequence>
<dbReference type="Proteomes" id="UP000663760">
    <property type="component" value="Chromosome 1"/>
</dbReference>
<feature type="region of interest" description="Disordered" evidence="1">
    <location>
        <begin position="1"/>
        <end position="60"/>
    </location>
</feature>
<feature type="compositionally biased region" description="Basic and acidic residues" evidence="1">
    <location>
        <begin position="51"/>
        <end position="60"/>
    </location>
</feature>
<accession>A0A7I8I9X9</accession>